<organism evidence="2 3">
    <name type="scientific">Parasedimentitalea marina</name>
    <dbReference type="NCBI Taxonomy" id="2483033"/>
    <lineage>
        <taxon>Bacteria</taxon>
        <taxon>Pseudomonadati</taxon>
        <taxon>Pseudomonadota</taxon>
        <taxon>Alphaproteobacteria</taxon>
        <taxon>Rhodobacterales</taxon>
        <taxon>Paracoccaceae</taxon>
        <taxon>Parasedimentitalea</taxon>
    </lineage>
</organism>
<dbReference type="KEGG" id="sedi:EBB79_12195"/>
<reference evidence="2 3" key="1">
    <citation type="submission" date="2018-10" db="EMBL/GenBank/DDBJ databases">
        <title>Parasedimentitalea marina sp. nov., a psychrophilic bacterium isolated from deep seawater of the New Britain Trench.</title>
        <authorList>
            <person name="Cao J."/>
        </authorList>
    </citation>
    <scope>NUCLEOTIDE SEQUENCE [LARGE SCALE GENOMIC DNA]</scope>
    <source>
        <strain evidence="2 3">W43</strain>
    </source>
</reference>
<gene>
    <name evidence="2" type="ORF">EBB79_12195</name>
</gene>
<dbReference type="InterPro" id="IPR008767">
    <property type="entry name" value="Phage_SPP1_head-tail_adaptor"/>
</dbReference>
<evidence type="ECO:0000256" key="1">
    <source>
        <dbReference type="SAM" id="MobiDB-lite"/>
    </source>
</evidence>
<dbReference type="InterPro" id="IPR038666">
    <property type="entry name" value="SSP1_head-tail_sf"/>
</dbReference>
<name>A0A3T0N3J9_9RHOB</name>
<evidence type="ECO:0000313" key="3">
    <source>
        <dbReference type="Proteomes" id="UP000283063"/>
    </source>
</evidence>
<dbReference type="Proteomes" id="UP000283063">
    <property type="component" value="Chromosome"/>
</dbReference>
<evidence type="ECO:0000313" key="2">
    <source>
        <dbReference type="EMBL" id="AZV78561.1"/>
    </source>
</evidence>
<dbReference type="Gene3D" id="2.40.10.270">
    <property type="entry name" value="Bacteriophage SPP1 head-tail adaptor protein"/>
    <property type="match status" value="1"/>
</dbReference>
<dbReference type="RefSeq" id="WP_127749123.1">
    <property type="nucleotide sequence ID" value="NZ_CP033219.1"/>
</dbReference>
<sequence length="112" mass="12357">MKPPVLSRKLTLEDPTRASDGSGGHMETWQALGSVWAEIQSLTGRSKVKGGVDLSLQRYRITVRATPVGSASRPRPDQRFRDGTRLFLIHAVAETDDAGRYLTCFVQEEISA</sequence>
<protein>
    <submittedName>
        <fullName evidence="2">Head-tail adaptor protein</fullName>
    </submittedName>
</protein>
<accession>A0A3T0N3J9</accession>
<keyword evidence="3" id="KW-1185">Reference proteome</keyword>
<dbReference type="Pfam" id="PF05521">
    <property type="entry name" value="Phage_HCP"/>
    <property type="match status" value="1"/>
</dbReference>
<dbReference type="EMBL" id="CP033219">
    <property type="protein sequence ID" value="AZV78561.1"/>
    <property type="molecule type" value="Genomic_DNA"/>
</dbReference>
<proteinExistence type="predicted"/>
<dbReference type="OrthoDB" id="7570189at2"/>
<dbReference type="AlphaFoldDB" id="A0A3T0N3J9"/>
<feature type="region of interest" description="Disordered" evidence="1">
    <location>
        <begin position="1"/>
        <end position="26"/>
    </location>
</feature>